<feature type="region of interest" description="Disordered" evidence="1">
    <location>
        <begin position="1"/>
        <end position="21"/>
    </location>
</feature>
<dbReference type="EMBL" id="VSSQ01122310">
    <property type="protein sequence ID" value="MPN54256.1"/>
    <property type="molecule type" value="Genomic_DNA"/>
</dbReference>
<protein>
    <submittedName>
        <fullName evidence="2">Uncharacterized protein</fullName>
    </submittedName>
</protein>
<evidence type="ECO:0000313" key="2">
    <source>
        <dbReference type="EMBL" id="MPN54256.1"/>
    </source>
</evidence>
<sequence>MAVIADHVAQSRPEGKCCHHNRHDPKKRLPCVCRQQRIHAPPGDERKRQVDQRHHQRAGDVQKEKPPVGLEVTDKNLQHGMPLKLLGGHALSPISLSSGPEPQNSDVEFIITWWFPSCNKESRTNAPHLFGISPFGESHTQEATSLPTA</sequence>
<feature type="compositionally biased region" description="Basic and acidic residues" evidence="1">
    <location>
        <begin position="42"/>
        <end position="68"/>
    </location>
</feature>
<comment type="caution">
    <text evidence="2">The sequence shown here is derived from an EMBL/GenBank/DDBJ whole genome shotgun (WGS) entry which is preliminary data.</text>
</comment>
<reference evidence="2" key="1">
    <citation type="submission" date="2019-08" db="EMBL/GenBank/DDBJ databases">
        <authorList>
            <person name="Kucharzyk K."/>
            <person name="Murdoch R.W."/>
            <person name="Higgins S."/>
            <person name="Loffler F."/>
        </authorList>
    </citation>
    <scope>NUCLEOTIDE SEQUENCE</scope>
</reference>
<organism evidence="2">
    <name type="scientific">bioreactor metagenome</name>
    <dbReference type="NCBI Taxonomy" id="1076179"/>
    <lineage>
        <taxon>unclassified sequences</taxon>
        <taxon>metagenomes</taxon>
        <taxon>ecological metagenomes</taxon>
    </lineage>
</organism>
<name>A0A645IT02_9ZZZZ</name>
<dbReference type="AlphaFoldDB" id="A0A645IT02"/>
<feature type="region of interest" description="Disordered" evidence="1">
    <location>
        <begin position="39"/>
        <end position="68"/>
    </location>
</feature>
<accession>A0A645IT02</accession>
<evidence type="ECO:0000256" key="1">
    <source>
        <dbReference type="SAM" id="MobiDB-lite"/>
    </source>
</evidence>
<proteinExistence type="predicted"/>
<gene>
    <name evidence="2" type="ORF">SDC9_201926</name>
</gene>